<evidence type="ECO:0000313" key="3">
    <source>
        <dbReference type="Proteomes" id="UP001295684"/>
    </source>
</evidence>
<comment type="caution">
    <text evidence="2">The sequence shown here is derived from an EMBL/GenBank/DDBJ whole genome shotgun (WGS) entry which is preliminary data.</text>
</comment>
<feature type="compositionally biased region" description="Polar residues" evidence="1">
    <location>
        <begin position="173"/>
        <end position="182"/>
    </location>
</feature>
<reference evidence="2" key="1">
    <citation type="submission" date="2023-07" db="EMBL/GenBank/DDBJ databases">
        <authorList>
            <consortium name="AG Swart"/>
            <person name="Singh M."/>
            <person name="Singh A."/>
            <person name="Seah K."/>
            <person name="Emmerich C."/>
        </authorList>
    </citation>
    <scope>NUCLEOTIDE SEQUENCE</scope>
    <source>
        <strain evidence="2">DP1</strain>
    </source>
</reference>
<organism evidence="2 3">
    <name type="scientific">Euplotes crassus</name>
    <dbReference type="NCBI Taxonomy" id="5936"/>
    <lineage>
        <taxon>Eukaryota</taxon>
        <taxon>Sar</taxon>
        <taxon>Alveolata</taxon>
        <taxon>Ciliophora</taxon>
        <taxon>Intramacronucleata</taxon>
        <taxon>Spirotrichea</taxon>
        <taxon>Hypotrichia</taxon>
        <taxon>Euplotida</taxon>
        <taxon>Euplotidae</taxon>
        <taxon>Moneuplotes</taxon>
    </lineage>
</organism>
<dbReference type="AlphaFoldDB" id="A0AAD1X754"/>
<name>A0AAD1X754_EUPCR</name>
<proteinExistence type="predicted"/>
<gene>
    <name evidence="2" type="ORF">ECRASSUSDP1_LOCUS1249</name>
</gene>
<feature type="compositionally biased region" description="Polar residues" evidence="1">
    <location>
        <begin position="227"/>
        <end position="238"/>
    </location>
</feature>
<feature type="compositionally biased region" description="Basic and acidic residues" evidence="1">
    <location>
        <begin position="510"/>
        <end position="530"/>
    </location>
</feature>
<accession>A0AAD1X754</accession>
<sequence>MHPIEATTAAIVNSYPVKYQRKKRFPDRDQHRLEHDEMAPDINNPYKIKSSYQILHSDLFSDEKRGEKARNLKNIQKTNPQVLPPAGKNFYDFNNRDKFIDAQKLGSMNLDSPSADYYNNSKFIQYKLTQNKKKTGKRMFNKNSSFNQNMNSPILFDSPSNAVMKYRQENGSENHLNSQSMFDRNKLSQKPPRNPMRHIRNNIEPPRDPATFNNCENPIERSRNNENRGSSMSRLGGQNYNNMIMNTAPAVQEDLENQSYHSYYEKNEDQNIQSANNGNYQQMPIIDDHNHNNLSVQRKLASLTPQRHRREPLELYNSGGNKANFNQTLDRNQNELQENTKVKVPVLNIQPRSQSQGGLGQLYNKSNPIAHFEENSQNLRRSGNLWQHQVEAKELQRRRQQMFLQGLNEQRKQEKQRRLIDQKYESIANEKIEFDKNNKIIKENRDREAFRRIFEEASHQNDLRVNHYLNNYYMPEKEKEIRNNIASTKASSGSGKRKIRIMKKKYKHPKTIDGVDRTNQDMNDENRMNEDLYQPHYQ</sequence>
<feature type="region of interest" description="Disordered" evidence="1">
    <location>
        <begin position="488"/>
        <end position="538"/>
    </location>
</feature>
<evidence type="ECO:0000313" key="2">
    <source>
        <dbReference type="EMBL" id="CAI2359955.1"/>
    </source>
</evidence>
<keyword evidence="3" id="KW-1185">Reference proteome</keyword>
<dbReference type="EMBL" id="CAMPGE010001182">
    <property type="protein sequence ID" value="CAI2359955.1"/>
    <property type="molecule type" value="Genomic_DNA"/>
</dbReference>
<evidence type="ECO:0000256" key="1">
    <source>
        <dbReference type="SAM" id="MobiDB-lite"/>
    </source>
</evidence>
<dbReference type="Proteomes" id="UP001295684">
    <property type="component" value="Unassembled WGS sequence"/>
</dbReference>
<feature type="region of interest" description="Disordered" evidence="1">
    <location>
        <begin position="171"/>
        <end position="238"/>
    </location>
</feature>
<protein>
    <submittedName>
        <fullName evidence="2">Uncharacterized protein</fullName>
    </submittedName>
</protein>
<feature type="compositionally biased region" description="Basic residues" evidence="1">
    <location>
        <begin position="495"/>
        <end position="509"/>
    </location>
</feature>